<reference evidence="1 2" key="1">
    <citation type="journal article" date="2018" name="J. Allergy Clin. Immunol.">
        <title>High-quality assembly of Dermatophagoides pteronyssinus genome and transcriptome reveals a wide range of novel allergens.</title>
        <authorList>
            <person name="Liu X.Y."/>
            <person name="Yang K.Y."/>
            <person name="Wang M.Q."/>
            <person name="Kwok J.S."/>
            <person name="Zeng X."/>
            <person name="Yang Z."/>
            <person name="Xiao X.J."/>
            <person name="Lau C.P."/>
            <person name="Li Y."/>
            <person name="Huang Z.M."/>
            <person name="Ba J.G."/>
            <person name="Yim A.K."/>
            <person name="Ouyang C.Y."/>
            <person name="Ngai S.M."/>
            <person name="Chan T.F."/>
            <person name="Leung E.L."/>
            <person name="Liu L."/>
            <person name="Liu Z.G."/>
            <person name="Tsui S.K."/>
        </authorList>
    </citation>
    <scope>NUCLEOTIDE SEQUENCE [LARGE SCALE GENOMIC DNA]</scope>
    <source>
        <strain evidence="1">Derp</strain>
    </source>
</reference>
<evidence type="ECO:0000313" key="2">
    <source>
        <dbReference type="Proteomes" id="UP000887458"/>
    </source>
</evidence>
<comment type="caution">
    <text evidence="1">The sequence shown here is derived from an EMBL/GenBank/DDBJ whole genome shotgun (WGS) entry which is preliminary data.</text>
</comment>
<evidence type="ECO:0000313" key="1">
    <source>
        <dbReference type="EMBL" id="KAH9420875.1"/>
    </source>
</evidence>
<accession>A0ABQ8JE47</accession>
<dbReference type="EMBL" id="NJHN03000047">
    <property type="protein sequence ID" value="KAH9420875.1"/>
    <property type="molecule type" value="Genomic_DNA"/>
</dbReference>
<keyword evidence="2" id="KW-1185">Reference proteome</keyword>
<evidence type="ECO:0008006" key="3">
    <source>
        <dbReference type="Google" id="ProtNLM"/>
    </source>
</evidence>
<name>A0ABQ8JE47_DERPT</name>
<protein>
    <recommendedName>
        <fullName evidence="3">Plasmodium falciparum erythrocyte membrane protein 1 acidic terminal segment domain-containing protein</fullName>
    </recommendedName>
</protein>
<dbReference type="Proteomes" id="UP000887458">
    <property type="component" value="Unassembled WGS sequence"/>
</dbReference>
<organism evidence="1 2">
    <name type="scientific">Dermatophagoides pteronyssinus</name>
    <name type="common">European house dust mite</name>
    <dbReference type="NCBI Taxonomy" id="6956"/>
    <lineage>
        <taxon>Eukaryota</taxon>
        <taxon>Metazoa</taxon>
        <taxon>Ecdysozoa</taxon>
        <taxon>Arthropoda</taxon>
        <taxon>Chelicerata</taxon>
        <taxon>Arachnida</taxon>
        <taxon>Acari</taxon>
        <taxon>Acariformes</taxon>
        <taxon>Sarcoptiformes</taxon>
        <taxon>Astigmata</taxon>
        <taxon>Psoroptidia</taxon>
        <taxon>Analgoidea</taxon>
        <taxon>Pyroglyphidae</taxon>
        <taxon>Dermatophagoidinae</taxon>
        <taxon>Dermatophagoides</taxon>
    </lineage>
</organism>
<sequence>MNNQSDIDDDVYFFENIFQKILYFLHNHLLMDIYPSMNRKSSIIMIYDNHIPDDKDTDKRMNNHPSIPLINL</sequence>
<gene>
    <name evidence="1" type="ORF">DERP_001309</name>
</gene>
<reference evidence="1 2" key="2">
    <citation type="journal article" date="2022" name="Mol. Biol. Evol.">
        <title>Comparative Genomics Reveals Insights into the Divergent Evolution of Astigmatic Mites and Household Pest Adaptations.</title>
        <authorList>
            <person name="Xiong Q."/>
            <person name="Wan A.T."/>
            <person name="Liu X."/>
            <person name="Fung C.S."/>
            <person name="Xiao X."/>
            <person name="Malainual N."/>
            <person name="Hou J."/>
            <person name="Wang L."/>
            <person name="Wang M."/>
            <person name="Yang K.Y."/>
            <person name="Cui Y."/>
            <person name="Leung E.L."/>
            <person name="Nong W."/>
            <person name="Shin S.K."/>
            <person name="Au S.W."/>
            <person name="Jeong K.Y."/>
            <person name="Chew F.T."/>
            <person name="Hui J.H."/>
            <person name="Leung T.F."/>
            <person name="Tungtrongchitr A."/>
            <person name="Zhong N."/>
            <person name="Liu Z."/>
            <person name="Tsui S.K."/>
        </authorList>
    </citation>
    <scope>NUCLEOTIDE SEQUENCE [LARGE SCALE GENOMIC DNA]</scope>
    <source>
        <strain evidence="1">Derp</strain>
    </source>
</reference>
<proteinExistence type="predicted"/>